<feature type="domain" description="Cathepsin propeptide inhibitor" evidence="13">
    <location>
        <begin position="579"/>
        <end position="636"/>
    </location>
</feature>
<dbReference type="RefSeq" id="XP_033359842.1">
    <property type="nucleotide sequence ID" value="XM_033503951.1"/>
</dbReference>
<dbReference type="Gene3D" id="3.10.450.10">
    <property type="match status" value="2"/>
</dbReference>
<dbReference type="InterPro" id="IPR000169">
    <property type="entry name" value="Pept_cys_AS"/>
</dbReference>
<dbReference type="CDD" id="cd02248">
    <property type="entry name" value="Peptidase_C1A"/>
    <property type="match status" value="1"/>
</dbReference>
<keyword evidence="6" id="KW-0788">Thiol protease</keyword>
<organism evidence="14 15">
    <name type="scientific">Bombus vosnesenskii</name>
    <dbReference type="NCBI Taxonomy" id="207650"/>
    <lineage>
        <taxon>Eukaryota</taxon>
        <taxon>Metazoa</taxon>
        <taxon>Ecdysozoa</taxon>
        <taxon>Arthropoda</taxon>
        <taxon>Hexapoda</taxon>
        <taxon>Insecta</taxon>
        <taxon>Pterygota</taxon>
        <taxon>Neoptera</taxon>
        <taxon>Endopterygota</taxon>
        <taxon>Hymenoptera</taxon>
        <taxon>Apocrita</taxon>
        <taxon>Aculeata</taxon>
        <taxon>Apoidea</taxon>
        <taxon>Anthophila</taxon>
        <taxon>Apidae</taxon>
        <taxon>Bombus</taxon>
        <taxon>Pyrobombus</taxon>
    </lineage>
</organism>
<dbReference type="InterPro" id="IPR025661">
    <property type="entry name" value="Pept_asp_AS"/>
</dbReference>
<dbReference type="GO" id="GO:0004869">
    <property type="term" value="F:cysteine-type endopeptidase inhibitor activity"/>
    <property type="evidence" value="ECO:0007669"/>
    <property type="project" value="InterPro"/>
</dbReference>
<dbReference type="PANTHER" id="PTHR12411">
    <property type="entry name" value="CYSTEINE PROTEASE FAMILY C1-RELATED"/>
    <property type="match status" value="1"/>
</dbReference>
<comment type="similarity">
    <text evidence="2">Belongs to the cystatin family.</text>
</comment>
<feature type="chain" id="PRO_5026792035" evidence="10">
    <location>
        <begin position="25"/>
        <end position="884"/>
    </location>
</feature>
<dbReference type="CDD" id="cd00042">
    <property type="entry name" value="CY"/>
    <property type="match status" value="1"/>
</dbReference>
<protein>
    <submittedName>
        <fullName evidence="15">Uncharacterized protein LOC117238774</fullName>
    </submittedName>
</protein>
<keyword evidence="9" id="KW-0325">Glycoprotein</keyword>
<dbReference type="Pfam" id="PF08246">
    <property type="entry name" value="Inhibitor_I29"/>
    <property type="match status" value="1"/>
</dbReference>
<keyword evidence="8" id="KW-1015">Disulfide bond</keyword>
<dbReference type="InterPro" id="IPR000010">
    <property type="entry name" value="Cystatin_dom"/>
</dbReference>
<dbReference type="GO" id="GO:0008234">
    <property type="term" value="F:cysteine-type peptidase activity"/>
    <property type="evidence" value="ECO:0007669"/>
    <property type="project" value="UniProtKB-KW"/>
</dbReference>
<evidence type="ECO:0000256" key="7">
    <source>
        <dbReference type="ARBA" id="ARBA00023145"/>
    </source>
</evidence>
<evidence type="ECO:0000256" key="8">
    <source>
        <dbReference type="ARBA" id="ARBA00023157"/>
    </source>
</evidence>
<dbReference type="Pfam" id="PF00031">
    <property type="entry name" value="Cystatin"/>
    <property type="match status" value="1"/>
</dbReference>
<dbReference type="InterPro" id="IPR000668">
    <property type="entry name" value="Peptidase_C1A_C"/>
</dbReference>
<dbReference type="Proteomes" id="UP000504631">
    <property type="component" value="Unplaced"/>
</dbReference>
<keyword evidence="7" id="KW-0865">Zymogen</keyword>
<sequence>MAGLLLRVTRILFLFVFNSILVSSGPTNKPVQNVPEPLIQSALNSLNQDSPTHHTYKGGNLISAQKLEESPYVIYRLTFDLTPTCKEALEPCPREACTVEVKQHELGHINVLRESIQCMYLYPQSVQDDPLQLQENNQDQDHVIENLDKQIINNQSVELDHEIQKNGDHNERPFIAMRASSPNYCPGCPYELNPNLPGFVAFGEQVIKSMDELIQNDFKHKVIDIVKVTRVVPPSSNIIQYQILLRIGESDCLKNAIEQLECSIQSNLPVKVCLVTFKEQPWQQSSRKIVKNNCTMVANEEIKENVNSYSTLNSESLVTPTPNNAETNDEKWEVLENLKDVLDNYTYITTKKSEESEQSEVTEHPILKISINRSDDDVKPQGFEDKVKEFGEFLKDFDLPTRQTQLDPEINREEVKEEIIYPRKVDSMINKSHTMYRKKRSGLPGAPINENVNDSTIKELADKGLRKFSENSEGSNEPIIVEIVDASKQVVSGLLYKIRVKLGTSNCPKGKKDGCQLKEGTEIKECLFTIWSQVWLDKGSPDITINCDSNKRRKRSLRGSRYNQKMLKLAEEIKDETLFEAFLKKFGKTYNSADEKLDRFKIFKQNLKIIEELQTFERGTAEYGVTMFADLTPKEFKARYLGLRPELKHENEIPLPEAEIADVSLPLKFDWRDHSVVTPVKDQGQCGSCWAFSVTGNVEGQYAIKHNQLLSLSEQELVDCDSLDEGCNGGDMENAYKAIERLGGLELESDYPYDAKDEKCHFLQNKAKVQVVSAVNITSDEKRMAQWLVKNGPISVGINANAMQFYFGGVSHPLNFLCNPKNLDHGVLIVGYGISKYPLFHKELPYWIIKNSWGPRWGERGYYRVYRGDGTCGVNTMATSAVVA</sequence>
<dbReference type="PROSITE" id="PS00639">
    <property type="entry name" value="THIOL_PROTEASE_HIS"/>
    <property type="match status" value="1"/>
</dbReference>
<reference evidence="15" key="1">
    <citation type="submission" date="2025-08" db="UniProtKB">
        <authorList>
            <consortium name="RefSeq"/>
        </authorList>
    </citation>
    <scope>IDENTIFICATION</scope>
    <source>
        <tissue evidence="15">Muscle</tissue>
    </source>
</reference>
<feature type="domain" description="Cystatin" evidence="11">
    <location>
        <begin position="442"/>
        <end position="548"/>
    </location>
</feature>
<evidence type="ECO:0000313" key="15">
    <source>
        <dbReference type="RefSeq" id="XP_033359842.1"/>
    </source>
</evidence>
<evidence type="ECO:0000256" key="2">
    <source>
        <dbReference type="ARBA" id="ARBA00009403"/>
    </source>
</evidence>
<dbReference type="SUPFAM" id="SSF54403">
    <property type="entry name" value="Cystatin/monellin"/>
    <property type="match status" value="2"/>
</dbReference>
<dbReference type="InterPro" id="IPR038765">
    <property type="entry name" value="Papain-like_cys_pep_sf"/>
</dbReference>
<evidence type="ECO:0000259" key="12">
    <source>
        <dbReference type="SMART" id="SM00645"/>
    </source>
</evidence>
<evidence type="ECO:0000256" key="4">
    <source>
        <dbReference type="ARBA" id="ARBA00022729"/>
    </source>
</evidence>
<dbReference type="PRINTS" id="PR00705">
    <property type="entry name" value="PAPAIN"/>
</dbReference>
<dbReference type="InterPro" id="IPR013128">
    <property type="entry name" value="Peptidase_C1A"/>
</dbReference>
<dbReference type="InterPro" id="IPR013201">
    <property type="entry name" value="Prot_inhib_I29"/>
</dbReference>
<comment type="similarity">
    <text evidence="1">Belongs to the peptidase C1 family.</text>
</comment>
<dbReference type="KEGG" id="bvk:117238774"/>
<dbReference type="GO" id="GO:0006508">
    <property type="term" value="P:proteolysis"/>
    <property type="evidence" value="ECO:0007669"/>
    <property type="project" value="UniProtKB-KW"/>
</dbReference>
<keyword evidence="14" id="KW-1185">Reference proteome</keyword>
<evidence type="ECO:0000256" key="9">
    <source>
        <dbReference type="ARBA" id="ARBA00023180"/>
    </source>
</evidence>
<evidence type="ECO:0000259" key="13">
    <source>
        <dbReference type="SMART" id="SM00848"/>
    </source>
</evidence>
<evidence type="ECO:0000256" key="10">
    <source>
        <dbReference type="SAM" id="SignalP"/>
    </source>
</evidence>
<dbReference type="AlphaFoldDB" id="A0A6J3L3K9"/>
<accession>A0A6J3L3K9</accession>
<dbReference type="Gene3D" id="3.90.70.10">
    <property type="entry name" value="Cysteine proteinases"/>
    <property type="match status" value="1"/>
</dbReference>
<name>A0A6J3L3K9_9HYME</name>
<dbReference type="PROSITE" id="PS00139">
    <property type="entry name" value="THIOL_PROTEASE_CYS"/>
    <property type="match status" value="1"/>
</dbReference>
<gene>
    <name evidence="15" type="primary">LOC117238774</name>
</gene>
<dbReference type="InterPro" id="IPR046350">
    <property type="entry name" value="Cystatin_sf"/>
</dbReference>
<evidence type="ECO:0000256" key="1">
    <source>
        <dbReference type="ARBA" id="ARBA00008455"/>
    </source>
</evidence>
<dbReference type="GeneID" id="117238774"/>
<dbReference type="SUPFAM" id="SSF54001">
    <property type="entry name" value="Cysteine proteinases"/>
    <property type="match status" value="1"/>
</dbReference>
<dbReference type="InterPro" id="IPR018073">
    <property type="entry name" value="Prot_inh_cystat_CS"/>
</dbReference>
<evidence type="ECO:0000256" key="5">
    <source>
        <dbReference type="ARBA" id="ARBA00022801"/>
    </source>
</evidence>
<feature type="signal peptide" evidence="10">
    <location>
        <begin position="1"/>
        <end position="24"/>
    </location>
</feature>
<dbReference type="FunFam" id="3.90.70.10:FF:000130">
    <property type="entry name" value="Cysteine proteinase 1"/>
    <property type="match status" value="1"/>
</dbReference>
<proteinExistence type="inferred from homology"/>
<evidence type="ECO:0000313" key="14">
    <source>
        <dbReference type="Proteomes" id="UP000504631"/>
    </source>
</evidence>
<dbReference type="InterPro" id="IPR039417">
    <property type="entry name" value="Peptidase_C1A_papain-like"/>
</dbReference>
<dbReference type="PROSITE" id="PS00640">
    <property type="entry name" value="THIOL_PROTEASE_ASN"/>
    <property type="match status" value="1"/>
</dbReference>
<dbReference type="PROSITE" id="PS00287">
    <property type="entry name" value="CYSTATIN"/>
    <property type="match status" value="1"/>
</dbReference>
<feature type="domain" description="Peptidase C1A papain C-terminal" evidence="12">
    <location>
        <begin position="665"/>
        <end position="882"/>
    </location>
</feature>
<keyword evidence="3" id="KW-0645">Protease</keyword>
<evidence type="ECO:0000256" key="6">
    <source>
        <dbReference type="ARBA" id="ARBA00022807"/>
    </source>
</evidence>
<dbReference type="SMART" id="SM00645">
    <property type="entry name" value="Pept_C1"/>
    <property type="match status" value="1"/>
</dbReference>
<feature type="domain" description="Cystatin" evidence="11">
    <location>
        <begin position="184"/>
        <end position="295"/>
    </location>
</feature>
<dbReference type="SMART" id="SM00043">
    <property type="entry name" value="CY"/>
    <property type="match status" value="2"/>
</dbReference>
<dbReference type="SMART" id="SM00848">
    <property type="entry name" value="Inhibitor_I29"/>
    <property type="match status" value="1"/>
</dbReference>
<dbReference type="InterPro" id="IPR025660">
    <property type="entry name" value="Pept_his_AS"/>
</dbReference>
<evidence type="ECO:0000256" key="3">
    <source>
        <dbReference type="ARBA" id="ARBA00022670"/>
    </source>
</evidence>
<keyword evidence="4 10" id="KW-0732">Signal</keyword>
<dbReference type="Pfam" id="PF00112">
    <property type="entry name" value="Peptidase_C1"/>
    <property type="match status" value="1"/>
</dbReference>
<evidence type="ECO:0000259" key="11">
    <source>
        <dbReference type="SMART" id="SM00043"/>
    </source>
</evidence>
<keyword evidence="5" id="KW-0378">Hydrolase</keyword>